<reference evidence="1" key="1">
    <citation type="journal article" date="2021" name="Arch. Microbiol.">
        <title>Methyloradius palustris gen. nov., sp. nov., a methanol-oxidizing bacterium isolated from snow.</title>
        <authorList>
            <person name="Miyadera T."/>
            <person name="Kojima H."/>
            <person name="Fukui M."/>
        </authorList>
    </citation>
    <scope>NUCLEOTIDE SEQUENCE</scope>
    <source>
        <strain evidence="1">Zm11</strain>
    </source>
</reference>
<dbReference type="EMBL" id="AP024110">
    <property type="protein sequence ID" value="BCM24600.1"/>
    <property type="molecule type" value="Genomic_DNA"/>
</dbReference>
<proteinExistence type="predicted"/>
<organism evidence="1 2">
    <name type="scientific">Methyloradius palustris</name>
    <dbReference type="NCBI Taxonomy" id="2778876"/>
    <lineage>
        <taxon>Bacteria</taxon>
        <taxon>Pseudomonadati</taxon>
        <taxon>Pseudomonadota</taxon>
        <taxon>Betaproteobacteria</taxon>
        <taxon>Nitrosomonadales</taxon>
        <taxon>Methylophilaceae</taxon>
        <taxon>Methyloradius</taxon>
    </lineage>
</organism>
<dbReference type="KEGG" id="mpau:ZMTM_08590"/>
<sequence>MGLFVLQSNLAQAQTRLSIQVGQMQSDVGEARNVNLDVRLLSRPSAKPTLNIQAKAQIKAKEDKAWSDAALTCDSLSNPSLAKWQCEHGSVSSTAFKLPFSLAIQLPIDKNQPNYSADIALKNASFNDAAGLHAGDKINASMQVVAAKKASQWRWQTSLDWQSGEVFWQPFYIATAGHQLHASGYLDQNSLAIEQASLDIKNVGVVNVNANISLPDHAITNLTLNASSLDMAALYPLILKPMLEGGSLSQLEVAGKADIQFQLLNGSPQSFNVHLQDVDLEDGNGRFALYKLNASIPWDYDDVRNMTASYQGGHVLKLPLGATNLNAELNRYALTSSQLKLPVLDGALVLSEVSAALLGGDLHGHLRASILPISMPDLSHALGWPRMEGKVSAMIPLVTYSAGYLTTDGEMLFNVFDGTAVIRQLTMQTPLGINPKLNADVEMRNLDLGALTRTFSFGAIEGKLDADIKELELNNWQAVKFDANMRSSAGRYPKKISQRAVENISSLGGPGASLAIQRSFLRFFKEFNYEKIGLSCRLINNTCLMDGVESTPQGYVIVKGSGVPAITVMGYNHNVNWSELGTRIKRITQSNVKPVIE</sequence>
<name>A0A8D5G2R2_9PROT</name>
<dbReference type="Proteomes" id="UP000826722">
    <property type="component" value="Chromosome"/>
</dbReference>
<evidence type="ECO:0000313" key="2">
    <source>
        <dbReference type="Proteomes" id="UP000826722"/>
    </source>
</evidence>
<keyword evidence="2" id="KW-1185">Reference proteome</keyword>
<gene>
    <name evidence="1" type="ORF">ZMTM_08590</name>
</gene>
<evidence type="ECO:0000313" key="1">
    <source>
        <dbReference type="EMBL" id="BCM24600.1"/>
    </source>
</evidence>
<dbReference type="AlphaFoldDB" id="A0A8D5G2R2"/>
<accession>A0A8D5G2R2</accession>
<protein>
    <submittedName>
        <fullName evidence="1">Uncharacterized protein</fullName>
    </submittedName>
</protein>